<dbReference type="Proteomes" id="UP001589613">
    <property type="component" value="Unassembled WGS sequence"/>
</dbReference>
<reference evidence="2 3" key="1">
    <citation type="submission" date="2024-09" db="EMBL/GenBank/DDBJ databases">
        <authorList>
            <person name="Sun Q."/>
            <person name="Mori K."/>
        </authorList>
    </citation>
    <scope>NUCLEOTIDE SEQUENCE [LARGE SCALE GENOMIC DNA]</scope>
    <source>
        <strain evidence="2 3">JCM 12763</strain>
    </source>
</reference>
<dbReference type="InterPro" id="IPR002575">
    <property type="entry name" value="Aminoglycoside_PTrfase"/>
</dbReference>
<accession>A0ABV5V0S9</accession>
<dbReference type="Pfam" id="PF01636">
    <property type="entry name" value="APH"/>
    <property type="match status" value="2"/>
</dbReference>
<dbReference type="InterPro" id="IPR011009">
    <property type="entry name" value="Kinase-like_dom_sf"/>
</dbReference>
<name>A0ABV5V0S9_9MICO</name>
<dbReference type="RefSeq" id="WP_141337199.1">
    <property type="nucleotide sequence ID" value="NZ_JBHMAX010000010.1"/>
</dbReference>
<dbReference type="Gene3D" id="3.90.1200.10">
    <property type="match status" value="2"/>
</dbReference>
<keyword evidence="3" id="KW-1185">Reference proteome</keyword>
<dbReference type="PANTHER" id="PTHR21310">
    <property type="entry name" value="AMINOGLYCOSIDE PHOSPHOTRANSFERASE-RELATED-RELATED"/>
    <property type="match status" value="1"/>
</dbReference>
<protein>
    <submittedName>
        <fullName evidence="2">Phosphotransferase</fullName>
    </submittedName>
</protein>
<dbReference type="EMBL" id="JBHMAX010000010">
    <property type="protein sequence ID" value="MFB9731409.1"/>
    <property type="molecule type" value="Genomic_DNA"/>
</dbReference>
<dbReference type="SUPFAM" id="SSF56112">
    <property type="entry name" value="Protein kinase-like (PK-like)"/>
    <property type="match status" value="2"/>
</dbReference>
<comment type="caution">
    <text evidence="2">The sequence shown here is derived from an EMBL/GenBank/DDBJ whole genome shotgun (WGS) entry which is preliminary data.</text>
</comment>
<evidence type="ECO:0000313" key="3">
    <source>
        <dbReference type="Proteomes" id="UP001589613"/>
    </source>
</evidence>
<feature type="domain" description="Aminoglycoside phosphotransferase" evidence="1">
    <location>
        <begin position="475"/>
        <end position="663"/>
    </location>
</feature>
<gene>
    <name evidence="2" type="ORF">ACFFN0_05080</name>
</gene>
<dbReference type="InterPro" id="IPR051678">
    <property type="entry name" value="AGP_Transferase"/>
</dbReference>
<sequence length="751" mass="80104">MSLGDAGLSLLLDPDRLTVLVGRPVRATHLRAKPGVSATATLMDEDDRPWGWVRTLTGQARVKGDKARAVADEVGLAGELREAELPGRDTVVQWGPVATDPRLARELARVARVLTVQDATVLRYNPLRRLVLRHDDLVLRVTEDRHRRRLVGTTRPLAAAGVPVVGSWRAHPAASSRTSVWSWVPGRDASGTTDLVTQRAVGEALGRLHRADPALLPDLPRRGWAQLRAAAADSVALLEQVAPGAASAAARALARLPEQDPGPHLPQVVVHGDFSLDQCVVAGKTPAPVVRLLDLDRAALGAPVLDHAVLLATALASDDPVLDAPGGLAALGEGYATRTGRPVAVPGAWAAAALLARVAEPWRGQRPGWQVETARRSLLAARLAQEEDAWAERAPGRQVITVQRAWPGRARDGVRETTVEGRDADGRLRAGTVGPDGIPRVLPPGTDPRLPALSRVAPLGEVVVHRAGRRAVVRTADAYVKVLRPGRAPAVARAGAAGAALARAAGLAAPEVLGSDEDTVTFAVLPGRSVHELSADPGWTEVWRAWAQAWTRLQALGPGDAAAAGLPTHTGDDEAGVVETWVGRAVEAGLLDDLWARRGREVADRLREAGDPVRLVPTHRDLHDKQLLWDGAAPVGRRLGVLDLDTACLADPVLDPVNLAVHADLRRAQGLWSATASGVVVAAARSVVDDADRWAVAELATVVRLVCVYAFRPQWRETVARWAEDRWERADESSLIDVSRPSPADRAFWVS</sequence>
<organism evidence="2 3">
    <name type="scientific">Ornithinimicrobium kibberense</name>
    <dbReference type="NCBI Taxonomy" id="282060"/>
    <lineage>
        <taxon>Bacteria</taxon>
        <taxon>Bacillati</taxon>
        <taxon>Actinomycetota</taxon>
        <taxon>Actinomycetes</taxon>
        <taxon>Micrococcales</taxon>
        <taxon>Ornithinimicrobiaceae</taxon>
        <taxon>Ornithinimicrobium</taxon>
    </lineage>
</organism>
<evidence type="ECO:0000259" key="1">
    <source>
        <dbReference type="Pfam" id="PF01636"/>
    </source>
</evidence>
<feature type="domain" description="Aminoglycoside phosphotransferase" evidence="1">
    <location>
        <begin position="135"/>
        <end position="336"/>
    </location>
</feature>
<proteinExistence type="predicted"/>
<evidence type="ECO:0000313" key="2">
    <source>
        <dbReference type="EMBL" id="MFB9731409.1"/>
    </source>
</evidence>